<keyword evidence="10" id="KW-0969">Cilium</keyword>
<proteinExistence type="inferred from homology"/>
<evidence type="ECO:0000256" key="18">
    <source>
        <dbReference type="ARBA" id="ARBA00046028"/>
    </source>
</evidence>
<evidence type="ECO:0000256" key="12">
    <source>
        <dbReference type="ARBA" id="ARBA00023157"/>
    </source>
</evidence>
<evidence type="ECO:0000256" key="5">
    <source>
        <dbReference type="ARBA" id="ARBA00022729"/>
    </source>
</evidence>
<keyword evidence="2" id="KW-0217">Developmental protein</keyword>
<dbReference type="AlphaFoldDB" id="A0A913ZGL4"/>
<name>A0A913ZGL4_PATMI</name>
<comment type="function">
    <text evidence="18">Auxiliary component of the CatSper complex, a complex involved in sperm cell hyperactivation. Sperm cell hyperactivation is needed for sperm motility which is essential late in the preparation of sperm for fertilization. Required for CATSPER1 stability before intraflagellar transport and/or incorporation of the CatSper complex channel into the flagellar membrane.</text>
</comment>
<keyword evidence="12" id="KW-1015">Disulfide bond</keyword>
<keyword evidence="4" id="KW-0812">Transmembrane</keyword>
<protein>
    <recommendedName>
        <fullName evidence="16">Cation channel sperm-associated auxiliary subunit delta</fullName>
    </recommendedName>
    <alternativeName>
        <fullName evidence="17">Transmembrane protein 146</fullName>
    </alternativeName>
</protein>
<keyword evidence="11" id="KW-0472">Membrane</keyword>
<keyword evidence="13" id="KW-0325">Glycoprotein</keyword>
<dbReference type="Pfam" id="PF23747">
    <property type="entry name" value="Ig-like_CATSPERD"/>
    <property type="match status" value="1"/>
</dbReference>
<evidence type="ECO:0000256" key="1">
    <source>
        <dbReference type="ARBA" id="ARBA00010246"/>
    </source>
</evidence>
<dbReference type="RefSeq" id="XP_038050155.1">
    <property type="nucleotide sequence ID" value="XM_038194227.1"/>
</dbReference>
<feature type="chain" id="PRO_5036974360" description="Cation channel sperm-associated auxiliary subunit delta" evidence="20">
    <location>
        <begin position="28"/>
        <end position="794"/>
    </location>
</feature>
<evidence type="ECO:0000256" key="3">
    <source>
        <dbReference type="ARBA" id="ARBA00022475"/>
    </source>
</evidence>
<evidence type="ECO:0000256" key="20">
    <source>
        <dbReference type="SAM" id="SignalP"/>
    </source>
</evidence>
<evidence type="ECO:0000256" key="4">
    <source>
        <dbReference type="ARBA" id="ARBA00022692"/>
    </source>
</evidence>
<dbReference type="GO" id="GO:0030317">
    <property type="term" value="P:flagellated sperm motility"/>
    <property type="evidence" value="ECO:0007669"/>
    <property type="project" value="TreeGrafter"/>
</dbReference>
<evidence type="ECO:0000259" key="21">
    <source>
        <dbReference type="Pfam" id="PF15020"/>
    </source>
</evidence>
<evidence type="ECO:0000313" key="24">
    <source>
        <dbReference type="EnsemblMetazoa" id="XP_038050155.1"/>
    </source>
</evidence>
<keyword evidence="6" id="KW-0221">Differentiation</keyword>
<keyword evidence="7" id="KW-0282">Flagellum</keyword>
<feature type="compositionally biased region" description="Basic and acidic residues" evidence="19">
    <location>
        <begin position="772"/>
        <end position="785"/>
    </location>
</feature>
<evidence type="ECO:0000256" key="16">
    <source>
        <dbReference type="ARBA" id="ARBA00040129"/>
    </source>
</evidence>
<evidence type="ECO:0000256" key="2">
    <source>
        <dbReference type="ARBA" id="ARBA00022473"/>
    </source>
</evidence>
<comment type="subcellular location">
    <subcellularLocation>
        <location evidence="15">Cell projection</location>
        <location evidence="15">Cilium</location>
        <location evidence="15">Flagellum membrane</location>
        <topology evidence="15">Single-pass type I membrane protein</topology>
    </subcellularLocation>
</comment>
<dbReference type="Pfam" id="PF15020">
    <property type="entry name" value="Beta-prop_CATSPERD"/>
    <property type="match status" value="1"/>
</dbReference>
<evidence type="ECO:0000256" key="6">
    <source>
        <dbReference type="ARBA" id="ARBA00022782"/>
    </source>
</evidence>
<comment type="similarity">
    <text evidence="1">Belongs to the CATSPERD family.</text>
</comment>
<evidence type="ECO:0000256" key="13">
    <source>
        <dbReference type="ARBA" id="ARBA00023180"/>
    </source>
</evidence>
<dbReference type="GO" id="GO:0097228">
    <property type="term" value="C:sperm principal piece"/>
    <property type="evidence" value="ECO:0007669"/>
    <property type="project" value="TreeGrafter"/>
</dbReference>
<sequence length="794" mass="87660">MELLAFLRHMPCLIICSILSSNSRVAANTDIPVINHWSYPVEGPATGILLIHEGNRSSLVQDRCNRDTLLYLRGSAYLTRDGFGSASDPLRVPSQLLQDGTTPVLLSATFAGDSLIMSVSGIIFTYSLETRQWTRASGIPDDVDITNVASFQCCYNDTEWCQEQDNSVVAYNSHISSNTAMIEYFLSSDQGRSFSVRHLQVDFDIKDGILGATVLGSLSALAFLVQRDDMAGAQFVYDCIDPTDTNLPKPVSLPFKVTGNQTSFAQLESGLGSLVIWDSKDIYYSAVSGKAVVKARVHAQDPLPALDIGQTVQQVISNKDGDFAMLTTNGDLYFGREGLLPKIVKLPLRSPLPCPDHSCVVRFAQTTNKIQVLYPADSNATNVIPPATSKLQMLSEEIYVQQRLAKVAPPLQDCQHQGIMASFHDELFYLDLGQTLELNVTFIPGAWERNSYMVTLSNPGILSVNSSLQDVGPMAKGVTTMKLIINVALVADTLPEGRKDEARGMSTLSVSVYDSSLMCHHKQQAVARVVAGCPPDRNIRIRKNGEEECAGMRGYVYIISKDAYDPTFMRGSTGVTATEDKEVVYDFDTLGCPFVVYYQDMLKPIVELYDGDTFVEEVKEDYVLNEVNGMFTFGYEKTAQEAGCKSQPQSWLQQLTAQDSPDPATAWTRQNYRNCSVEDTVGLRYPNQPYEVLSSRNSNQLKWLPYNSILVFNVSVLDPDYSFCQLRGKFAVQVYGVLPSSTLPPLRIMLGTCGLGLAALVAAYIGQKVWPGEKDQEEEKEKQEDEAQEMSTAL</sequence>
<dbReference type="PANTHER" id="PTHR33722">
    <property type="entry name" value="CATION CHANNEL SPERM-ASSOCIATED PROTEIN SUBUNIT DELTA-RELATED"/>
    <property type="match status" value="1"/>
</dbReference>
<dbReference type="InterPro" id="IPR053814">
    <property type="entry name" value="CATSPERD/E_C"/>
</dbReference>
<organism evidence="24 25">
    <name type="scientific">Patiria miniata</name>
    <name type="common">Bat star</name>
    <name type="synonym">Asterina miniata</name>
    <dbReference type="NCBI Taxonomy" id="46514"/>
    <lineage>
        <taxon>Eukaryota</taxon>
        <taxon>Metazoa</taxon>
        <taxon>Echinodermata</taxon>
        <taxon>Eleutherozoa</taxon>
        <taxon>Asterozoa</taxon>
        <taxon>Asteroidea</taxon>
        <taxon>Valvatacea</taxon>
        <taxon>Valvatida</taxon>
        <taxon>Asterinidae</taxon>
        <taxon>Patiria</taxon>
    </lineage>
</organism>
<dbReference type="InterPro" id="IPR055451">
    <property type="entry name" value="Ig-like_CATSPERD"/>
</dbReference>
<evidence type="ECO:0000313" key="25">
    <source>
        <dbReference type="Proteomes" id="UP000887568"/>
    </source>
</evidence>
<keyword evidence="5 20" id="KW-0732">Signal</keyword>
<dbReference type="GO" id="GO:0036128">
    <property type="term" value="C:CatSper complex"/>
    <property type="evidence" value="ECO:0007669"/>
    <property type="project" value="InterPro"/>
</dbReference>
<evidence type="ECO:0000256" key="7">
    <source>
        <dbReference type="ARBA" id="ARBA00022846"/>
    </source>
</evidence>
<evidence type="ECO:0000256" key="9">
    <source>
        <dbReference type="ARBA" id="ARBA00022989"/>
    </source>
</evidence>
<evidence type="ECO:0000256" key="15">
    <source>
        <dbReference type="ARBA" id="ARBA00037793"/>
    </source>
</evidence>
<evidence type="ECO:0000256" key="14">
    <source>
        <dbReference type="ARBA" id="ARBA00023273"/>
    </source>
</evidence>
<evidence type="ECO:0000259" key="22">
    <source>
        <dbReference type="Pfam" id="PF22850"/>
    </source>
</evidence>
<feature type="domain" description="CATSPERD Ig-like" evidence="23">
    <location>
        <begin position="420"/>
        <end position="519"/>
    </location>
</feature>
<evidence type="ECO:0000256" key="17">
    <source>
        <dbReference type="ARBA" id="ARBA00041424"/>
    </source>
</evidence>
<dbReference type="GeneID" id="119723522"/>
<feature type="signal peptide" evidence="20">
    <location>
        <begin position="1"/>
        <end position="27"/>
    </location>
</feature>
<keyword evidence="3" id="KW-1003">Cell membrane</keyword>
<dbReference type="Proteomes" id="UP000887568">
    <property type="component" value="Unplaced"/>
</dbReference>
<feature type="domain" description="CATSPERD beta-propeller" evidence="21">
    <location>
        <begin position="50"/>
        <end position="348"/>
    </location>
</feature>
<dbReference type="InterPro" id="IPR053813">
    <property type="entry name" value="CATSPERD_beta-prop"/>
</dbReference>
<evidence type="ECO:0000259" key="23">
    <source>
        <dbReference type="Pfam" id="PF23747"/>
    </source>
</evidence>
<keyword evidence="25" id="KW-1185">Reference proteome</keyword>
<keyword evidence="9" id="KW-1133">Transmembrane helix</keyword>
<evidence type="ECO:0000256" key="10">
    <source>
        <dbReference type="ARBA" id="ARBA00023069"/>
    </source>
</evidence>
<dbReference type="PANTHER" id="PTHR33722:SF1">
    <property type="entry name" value="CATION CHANNEL SPERM-ASSOCIATED AUXILIARY SUBUNIT DELTA"/>
    <property type="match status" value="1"/>
</dbReference>
<evidence type="ECO:0000256" key="8">
    <source>
        <dbReference type="ARBA" id="ARBA00022871"/>
    </source>
</evidence>
<feature type="domain" description="CATSPERD/E C-terminal" evidence="22">
    <location>
        <begin position="555"/>
        <end position="768"/>
    </location>
</feature>
<dbReference type="EnsemblMetazoa" id="XM_038194227.1">
    <property type="protein sequence ID" value="XP_038050155.1"/>
    <property type="gene ID" value="LOC119723522"/>
</dbReference>
<dbReference type="Pfam" id="PF22850">
    <property type="entry name" value="CATSPERD-E_C"/>
    <property type="match status" value="1"/>
</dbReference>
<dbReference type="OrthoDB" id="8646292at2759"/>
<dbReference type="GO" id="GO:0048240">
    <property type="term" value="P:sperm capacitation"/>
    <property type="evidence" value="ECO:0007669"/>
    <property type="project" value="TreeGrafter"/>
</dbReference>
<feature type="region of interest" description="Disordered" evidence="19">
    <location>
        <begin position="772"/>
        <end position="794"/>
    </location>
</feature>
<dbReference type="OMA" id="HPYILHH"/>
<keyword evidence="14" id="KW-0966">Cell projection</keyword>
<dbReference type="InterPro" id="IPR028751">
    <property type="entry name" value="CATSPERD/E"/>
</dbReference>
<evidence type="ECO:0000256" key="11">
    <source>
        <dbReference type="ARBA" id="ARBA00023136"/>
    </source>
</evidence>
<keyword evidence="8" id="KW-0744">Spermatogenesis</keyword>
<evidence type="ECO:0000256" key="19">
    <source>
        <dbReference type="SAM" id="MobiDB-lite"/>
    </source>
</evidence>
<reference evidence="24" key="1">
    <citation type="submission" date="2022-11" db="UniProtKB">
        <authorList>
            <consortium name="EnsemblMetazoa"/>
        </authorList>
    </citation>
    <scope>IDENTIFICATION</scope>
</reference>
<accession>A0A913ZGL4</accession>